<dbReference type="PANTHER" id="PTHR30055">
    <property type="entry name" value="HTH-TYPE TRANSCRIPTIONAL REGULATOR RUTR"/>
    <property type="match status" value="1"/>
</dbReference>
<organism evidence="4 5">
    <name type="scientific">Rhodobacter calidifons</name>
    <dbReference type="NCBI Taxonomy" id="2715277"/>
    <lineage>
        <taxon>Bacteria</taxon>
        <taxon>Pseudomonadati</taxon>
        <taxon>Pseudomonadota</taxon>
        <taxon>Alphaproteobacteria</taxon>
        <taxon>Rhodobacterales</taxon>
        <taxon>Rhodobacter group</taxon>
        <taxon>Rhodobacter</taxon>
    </lineage>
</organism>
<evidence type="ECO:0000259" key="3">
    <source>
        <dbReference type="PROSITE" id="PS50977"/>
    </source>
</evidence>
<dbReference type="PROSITE" id="PS50977">
    <property type="entry name" value="HTH_TETR_2"/>
    <property type="match status" value="1"/>
</dbReference>
<dbReference type="InterPro" id="IPR001647">
    <property type="entry name" value="HTH_TetR"/>
</dbReference>
<proteinExistence type="predicted"/>
<evidence type="ECO:0000256" key="2">
    <source>
        <dbReference type="PROSITE-ProRule" id="PRU00335"/>
    </source>
</evidence>
<feature type="DNA-binding region" description="H-T-H motif" evidence="2">
    <location>
        <begin position="37"/>
        <end position="56"/>
    </location>
</feature>
<dbReference type="PROSITE" id="PS01081">
    <property type="entry name" value="HTH_TETR_1"/>
    <property type="match status" value="1"/>
</dbReference>
<dbReference type="Pfam" id="PF17918">
    <property type="entry name" value="TetR_C_15"/>
    <property type="match status" value="1"/>
</dbReference>
<keyword evidence="5" id="KW-1185">Reference proteome</keyword>
<dbReference type="InterPro" id="IPR023772">
    <property type="entry name" value="DNA-bd_HTH_TetR-type_CS"/>
</dbReference>
<accession>A0ABX0G3V6</accession>
<protein>
    <submittedName>
        <fullName evidence="4">TetR/AcrR family transcriptional regulator</fullName>
    </submittedName>
</protein>
<sequence>MIEPRKHPRQDRSRAKVHGILAAAADLCSGRGLEALTTNAVAARAGVSIGSLYQYFPGKHALLAALIRAERANLLEAVERIVSSDAANDLTRLVDELIEATVAHYLARPALSRTLNLARTQLPPDPEAAEFSARITVLIAARLDELKISRPETTAQDILAILRGMIDAATEAQEADRGALTDRTRRAVFGYLHAAA</sequence>
<evidence type="ECO:0000313" key="5">
    <source>
        <dbReference type="Proteomes" id="UP001515660"/>
    </source>
</evidence>
<dbReference type="InterPro" id="IPR050109">
    <property type="entry name" value="HTH-type_TetR-like_transc_reg"/>
</dbReference>
<evidence type="ECO:0000313" key="4">
    <source>
        <dbReference type="EMBL" id="NHB75893.1"/>
    </source>
</evidence>
<feature type="domain" description="HTH tetR-type" evidence="3">
    <location>
        <begin position="14"/>
        <end position="74"/>
    </location>
</feature>
<gene>
    <name evidence="4" type="ORF">G8O29_03945</name>
</gene>
<comment type="caution">
    <text evidence="4">The sequence shown here is derived from an EMBL/GenBank/DDBJ whole genome shotgun (WGS) entry which is preliminary data.</text>
</comment>
<dbReference type="Gene3D" id="1.10.357.10">
    <property type="entry name" value="Tetracycline Repressor, domain 2"/>
    <property type="match status" value="1"/>
</dbReference>
<keyword evidence="1 2" id="KW-0238">DNA-binding</keyword>
<evidence type="ECO:0000256" key="1">
    <source>
        <dbReference type="ARBA" id="ARBA00023125"/>
    </source>
</evidence>
<dbReference type="SUPFAM" id="SSF46689">
    <property type="entry name" value="Homeodomain-like"/>
    <property type="match status" value="1"/>
</dbReference>
<dbReference type="EMBL" id="JAANHS010000002">
    <property type="protein sequence ID" value="NHB75893.1"/>
    <property type="molecule type" value="Genomic_DNA"/>
</dbReference>
<dbReference type="PRINTS" id="PR00455">
    <property type="entry name" value="HTHTETR"/>
</dbReference>
<dbReference type="Pfam" id="PF00440">
    <property type="entry name" value="TetR_N"/>
    <property type="match status" value="1"/>
</dbReference>
<dbReference type="InterPro" id="IPR009057">
    <property type="entry name" value="Homeodomain-like_sf"/>
</dbReference>
<name>A0ABX0G3V6_9RHOB</name>
<dbReference type="RefSeq" id="WP_166401914.1">
    <property type="nucleotide sequence ID" value="NZ_JAANHS010000002.1"/>
</dbReference>
<dbReference type="PANTHER" id="PTHR30055:SF226">
    <property type="entry name" value="HTH-TYPE TRANSCRIPTIONAL REGULATOR PKSA"/>
    <property type="match status" value="1"/>
</dbReference>
<dbReference type="InterPro" id="IPR041669">
    <property type="entry name" value="TetR_C_15"/>
</dbReference>
<dbReference type="Proteomes" id="UP001515660">
    <property type="component" value="Unassembled WGS sequence"/>
</dbReference>
<reference evidence="4 5" key="1">
    <citation type="journal article" date="2022" name="Microorganisms">
        <title>Genome Sequence and Characterization of a Xanthorhodopsin-Containing, Aerobic Anoxygenic Phototrophic Rhodobacter Species, Isolated from Mesophilic Conditions at Yellowstone National Park.</title>
        <authorList>
            <person name="Kyndt J.A."/>
            <person name="Robertson S."/>
            <person name="Shoffstall I.B."/>
            <person name="Ramaley R.F."/>
            <person name="Meyer T.E."/>
        </authorList>
    </citation>
    <scope>NUCLEOTIDE SEQUENCE [LARGE SCALE GENOMIC DNA]</scope>
    <source>
        <strain evidence="4 5">M37P</strain>
    </source>
</reference>